<dbReference type="Pfam" id="PF11848">
    <property type="entry name" value="DUF3368"/>
    <property type="match status" value="1"/>
</dbReference>
<accession>A0ABY8G2B5</accession>
<organism evidence="1 2">
    <name type="scientific">Arcanobacterium canis</name>
    <dbReference type="NCBI Taxonomy" id="999183"/>
    <lineage>
        <taxon>Bacteria</taxon>
        <taxon>Bacillati</taxon>
        <taxon>Actinomycetota</taxon>
        <taxon>Actinomycetes</taxon>
        <taxon>Actinomycetales</taxon>
        <taxon>Actinomycetaceae</taxon>
        <taxon>Arcanobacterium</taxon>
    </lineage>
</organism>
<evidence type="ECO:0000313" key="2">
    <source>
        <dbReference type="Proteomes" id="UP001215216"/>
    </source>
</evidence>
<protein>
    <recommendedName>
        <fullName evidence="3">PIN domain-containing protein</fullName>
    </recommendedName>
</protein>
<dbReference type="InterPro" id="IPR021799">
    <property type="entry name" value="PIN-like_prokaryotic"/>
</dbReference>
<gene>
    <name evidence="1" type="ORF">P7079_00240</name>
</gene>
<sequence length="190" mass="21625">MFIVADTSVLLSFVCSNQHDFLVKIAKSAQTSISVPRAIEREMDRKLTTPRFKGGRKRWETLKSSPYFCVIDDSLENLTPYLSMYTGPGFDLANPRQKDLGEAIAIAHCLAQRDQDVRSLLIIDDEQGRKNARRQNIACMTSVGVLLQAVRAGLIQNRGEAKKAWIKLSKYDVHTPFEQTQLNEKKYYKQ</sequence>
<reference evidence="1 2" key="1">
    <citation type="submission" date="2023-03" db="EMBL/GenBank/DDBJ databases">
        <title>Complete genome of Arcanobacterium canis strain DSM 25104 isolated in 2010 from a canine otitis externa in Germany.</title>
        <authorList>
            <person name="Borowiak M."/>
            <person name="Kreitlow A."/>
            <person name="Malorny B."/>
            <person name="Laemmler C."/>
            <person name="Prenger-Berninghoff E."/>
            <person name="Ploetz M."/>
            <person name="Abdulmawjood A."/>
        </authorList>
    </citation>
    <scope>NUCLEOTIDE SEQUENCE [LARGE SCALE GENOMIC DNA]</scope>
    <source>
        <strain evidence="1 2">DSM 25104</strain>
    </source>
</reference>
<dbReference type="Proteomes" id="UP001215216">
    <property type="component" value="Chromosome"/>
</dbReference>
<name>A0ABY8G2B5_9ACTO</name>
<evidence type="ECO:0000313" key="1">
    <source>
        <dbReference type="EMBL" id="WFM83444.1"/>
    </source>
</evidence>
<proteinExistence type="predicted"/>
<keyword evidence="2" id="KW-1185">Reference proteome</keyword>
<evidence type="ECO:0008006" key="3">
    <source>
        <dbReference type="Google" id="ProtNLM"/>
    </source>
</evidence>
<dbReference type="EMBL" id="CP121208">
    <property type="protein sequence ID" value="WFM83444.1"/>
    <property type="molecule type" value="Genomic_DNA"/>
</dbReference>
<dbReference type="RefSeq" id="WP_278012839.1">
    <property type="nucleotide sequence ID" value="NZ_CP121208.1"/>
</dbReference>